<dbReference type="EMBL" id="MU267784">
    <property type="protein sequence ID" value="KAH7909006.1"/>
    <property type="molecule type" value="Genomic_DNA"/>
</dbReference>
<accession>A0ACB8A6C4</accession>
<reference evidence="1" key="1">
    <citation type="journal article" date="2021" name="New Phytol.">
        <title>Evolutionary innovations through gain and loss of genes in the ectomycorrhizal Boletales.</title>
        <authorList>
            <person name="Wu G."/>
            <person name="Miyauchi S."/>
            <person name="Morin E."/>
            <person name="Kuo A."/>
            <person name="Drula E."/>
            <person name="Varga T."/>
            <person name="Kohler A."/>
            <person name="Feng B."/>
            <person name="Cao Y."/>
            <person name="Lipzen A."/>
            <person name="Daum C."/>
            <person name="Hundley H."/>
            <person name="Pangilinan J."/>
            <person name="Johnson J."/>
            <person name="Barry K."/>
            <person name="LaButti K."/>
            <person name="Ng V."/>
            <person name="Ahrendt S."/>
            <person name="Min B."/>
            <person name="Choi I.G."/>
            <person name="Park H."/>
            <person name="Plett J.M."/>
            <person name="Magnuson J."/>
            <person name="Spatafora J.W."/>
            <person name="Nagy L.G."/>
            <person name="Henrissat B."/>
            <person name="Grigoriev I.V."/>
            <person name="Yang Z.L."/>
            <person name="Xu J."/>
            <person name="Martin F.M."/>
        </authorList>
    </citation>
    <scope>NUCLEOTIDE SEQUENCE</scope>
    <source>
        <strain evidence="1">ATCC 28755</strain>
    </source>
</reference>
<dbReference type="Proteomes" id="UP000790377">
    <property type="component" value="Unassembled WGS sequence"/>
</dbReference>
<gene>
    <name evidence="1" type="ORF">BJ138DRAFT_1156274</name>
</gene>
<evidence type="ECO:0000313" key="1">
    <source>
        <dbReference type="EMBL" id="KAH7909006.1"/>
    </source>
</evidence>
<proteinExistence type="predicted"/>
<keyword evidence="2" id="KW-1185">Reference proteome</keyword>
<evidence type="ECO:0000313" key="2">
    <source>
        <dbReference type="Proteomes" id="UP000790377"/>
    </source>
</evidence>
<organism evidence="1 2">
    <name type="scientific">Hygrophoropsis aurantiaca</name>
    <dbReference type="NCBI Taxonomy" id="72124"/>
    <lineage>
        <taxon>Eukaryota</taxon>
        <taxon>Fungi</taxon>
        <taxon>Dikarya</taxon>
        <taxon>Basidiomycota</taxon>
        <taxon>Agaricomycotina</taxon>
        <taxon>Agaricomycetes</taxon>
        <taxon>Agaricomycetidae</taxon>
        <taxon>Boletales</taxon>
        <taxon>Coniophorineae</taxon>
        <taxon>Hygrophoropsidaceae</taxon>
        <taxon>Hygrophoropsis</taxon>
    </lineage>
</organism>
<comment type="caution">
    <text evidence="1">The sequence shown here is derived from an EMBL/GenBank/DDBJ whole genome shotgun (WGS) entry which is preliminary data.</text>
</comment>
<sequence length="94" mass="10116">MQSSNIVLIVVALFFPPAAVAIMTGCSCDLLLNIVLTCLGYLPGEIHAFWLIYERIMAEERYGKGGYVYSGNGRYGPAHGTAPIPQPSYGATAF</sequence>
<name>A0ACB8A6C4_9AGAM</name>
<protein>
    <submittedName>
        <fullName evidence="1">Uncharacterized protein</fullName>
    </submittedName>
</protein>